<protein>
    <recommendedName>
        <fullName evidence="5">Beta-galactosidase</fullName>
        <ecNumber evidence="5">3.2.1.23</ecNumber>
    </recommendedName>
</protein>
<organism evidence="10 11">
    <name type="scientific">Paraburkholderia solisilvae</name>
    <dbReference type="NCBI Taxonomy" id="624376"/>
    <lineage>
        <taxon>Bacteria</taxon>
        <taxon>Pseudomonadati</taxon>
        <taxon>Pseudomonadota</taxon>
        <taxon>Betaproteobacteria</taxon>
        <taxon>Burkholderiales</taxon>
        <taxon>Burkholderiaceae</taxon>
        <taxon>Paraburkholderia</taxon>
    </lineage>
</organism>
<dbReference type="PIRSF" id="PIRSF006336">
    <property type="entry name" value="B-gal"/>
    <property type="match status" value="1"/>
</dbReference>
<dbReference type="InterPro" id="IPR031330">
    <property type="entry name" value="Gly_Hdrlase_35_cat"/>
</dbReference>
<dbReference type="InterPro" id="IPR026283">
    <property type="entry name" value="B-gal_1-like"/>
</dbReference>
<dbReference type="InterPro" id="IPR001944">
    <property type="entry name" value="Glycoside_Hdrlase_35"/>
</dbReference>
<evidence type="ECO:0000256" key="4">
    <source>
        <dbReference type="PIRSR" id="PIRSR006336-1"/>
    </source>
</evidence>
<dbReference type="PANTHER" id="PTHR23421">
    <property type="entry name" value="BETA-GALACTOSIDASE RELATED"/>
    <property type="match status" value="1"/>
</dbReference>
<evidence type="ECO:0000313" key="10">
    <source>
        <dbReference type="EMBL" id="CAB3755713.1"/>
    </source>
</evidence>
<dbReference type="PRINTS" id="PR00742">
    <property type="entry name" value="GLHYDRLASE35"/>
</dbReference>
<evidence type="ECO:0000256" key="5">
    <source>
        <dbReference type="RuleBase" id="RU000675"/>
    </source>
</evidence>
<reference evidence="10 11" key="1">
    <citation type="submission" date="2020-04" db="EMBL/GenBank/DDBJ databases">
        <authorList>
            <person name="De Canck E."/>
        </authorList>
    </citation>
    <scope>NUCLEOTIDE SEQUENCE [LARGE SCALE GENOMIC DNA]</scope>
    <source>
        <strain evidence="10 11">LMG 29739</strain>
    </source>
</reference>
<dbReference type="GO" id="GO:0005975">
    <property type="term" value="P:carbohydrate metabolic process"/>
    <property type="evidence" value="ECO:0007669"/>
    <property type="project" value="InterPro"/>
</dbReference>
<dbReference type="Pfam" id="PF21467">
    <property type="entry name" value="BetaGal_gal-bd"/>
    <property type="match status" value="1"/>
</dbReference>
<evidence type="ECO:0000259" key="9">
    <source>
        <dbReference type="Pfam" id="PF21467"/>
    </source>
</evidence>
<comment type="similarity">
    <text evidence="1 6">Belongs to the glycosyl hydrolase 35 family.</text>
</comment>
<dbReference type="Proteomes" id="UP000494329">
    <property type="component" value="Unassembled WGS sequence"/>
</dbReference>
<name>A0A6J5DP47_9BURK</name>
<evidence type="ECO:0000256" key="3">
    <source>
        <dbReference type="ARBA" id="ARBA00023295"/>
    </source>
</evidence>
<dbReference type="InterPro" id="IPR048913">
    <property type="entry name" value="BetaGal_gal-bd"/>
</dbReference>
<sequence>MPIFSFSADGAQFLLDGQPFQIRSAEMHPARIPAQYWTHRIRMAKAMGMNTIALYVMWNYHETGGGAFNADSDAAFDAVFDFHSGNRDIAAFIRACAAERLWVLLRPGPYVCAEWDLGGLPSYLLCEPDMRLRTDSASEPRYMAAATRYIRALATRVAPLMAAEGGPILMIQIENEFGSYACNPAYLEEIRQVWLACGITGPFYTEDGLAQLRQNRTTVAGGAIALSNGDAAQIDAARREFPGVPVLAGEVYPGWLTHWGDAALQGTAVDLSGTLDALMQRALSFNLYVAHGGTSFGFHAGANLDPASGDYQPDITSYDYAAPISEQGVATSKFIRYRNIIARYLPAPLPEIPPPPPTIERRGRAALQPRVFASIWDNLPAAGPATRSVDPPTFEQAGQAFGFALYRHTVRGADPRGLLDAALEPDCVRDYATVFVDEHYVGAVSRAPVPARLAQPLNVAHRVPLPLMPSAPRAAAASSADADVVLDILVEGMGRVNYGAGDAMLDRKGIVGDVVLRDAAGTRRTLAGWDVFPLPMDEAFIANLRGVCSNPHRSGLFFRAHFQLDTSGDTYLDMRGWTKGMVWVNGRNLGRYWQIGPQFRLFCPAPWLNVGENVVTIFDLHQTDPQPVELVRTLV</sequence>
<feature type="active site" description="Nucleophile" evidence="4">
    <location>
        <position position="250"/>
    </location>
</feature>
<dbReference type="SUPFAM" id="SSF51445">
    <property type="entry name" value="(Trans)glycosidases"/>
    <property type="match status" value="1"/>
</dbReference>
<feature type="active site" description="Proton donor" evidence="4">
    <location>
        <position position="176"/>
    </location>
</feature>
<proteinExistence type="inferred from homology"/>
<keyword evidence="3 5" id="KW-0326">Glycosidase</keyword>
<evidence type="ECO:0000256" key="1">
    <source>
        <dbReference type="ARBA" id="ARBA00009809"/>
    </source>
</evidence>
<dbReference type="SUPFAM" id="SSF49785">
    <property type="entry name" value="Galactose-binding domain-like"/>
    <property type="match status" value="1"/>
</dbReference>
<keyword evidence="11" id="KW-1185">Reference proteome</keyword>
<dbReference type="EC" id="3.2.1.23" evidence="5"/>
<evidence type="ECO:0000256" key="2">
    <source>
        <dbReference type="ARBA" id="ARBA00022801"/>
    </source>
</evidence>
<evidence type="ECO:0000256" key="6">
    <source>
        <dbReference type="RuleBase" id="RU003679"/>
    </source>
</evidence>
<dbReference type="AlphaFoldDB" id="A0A6J5DP47"/>
<dbReference type="InterPro" id="IPR019801">
    <property type="entry name" value="Glyco_hydro_35_CS"/>
</dbReference>
<dbReference type="Gene3D" id="2.60.120.260">
    <property type="entry name" value="Galactose-binding domain-like"/>
    <property type="match status" value="2"/>
</dbReference>
<evidence type="ECO:0000313" key="11">
    <source>
        <dbReference type="Proteomes" id="UP000494329"/>
    </source>
</evidence>
<dbReference type="EMBL" id="CADIKF010000014">
    <property type="protein sequence ID" value="CAB3755713.1"/>
    <property type="molecule type" value="Genomic_DNA"/>
</dbReference>
<comment type="catalytic activity">
    <reaction evidence="5">
        <text>Hydrolysis of terminal non-reducing beta-D-galactose residues in beta-D-galactosides.</text>
        <dbReference type="EC" id="3.2.1.23"/>
    </reaction>
</comment>
<dbReference type="RefSeq" id="WP_175110982.1">
    <property type="nucleotide sequence ID" value="NZ_CADIKF010000014.1"/>
</dbReference>
<evidence type="ECO:0000259" key="8">
    <source>
        <dbReference type="Pfam" id="PF21317"/>
    </source>
</evidence>
<dbReference type="Gene3D" id="3.20.20.80">
    <property type="entry name" value="Glycosidases"/>
    <property type="match status" value="1"/>
</dbReference>
<evidence type="ECO:0000259" key="7">
    <source>
        <dbReference type="Pfam" id="PF01301"/>
    </source>
</evidence>
<feature type="domain" description="Beta-galactosidase 1-like first all-beta" evidence="8">
    <location>
        <begin position="391"/>
        <end position="534"/>
    </location>
</feature>
<dbReference type="InterPro" id="IPR017853">
    <property type="entry name" value="GH"/>
</dbReference>
<dbReference type="GO" id="GO:0004565">
    <property type="term" value="F:beta-galactosidase activity"/>
    <property type="evidence" value="ECO:0007669"/>
    <property type="project" value="UniProtKB-EC"/>
</dbReference>
<dbReference type="InterPro" id="IPR008979">
    <property type="entry name" value="Galactose-bd-like_sf"/>
</dbReference>
<feature type="domain" description="Beta-galactosidase galactose-binding" evidence="9">
    <location>
        <begin position="556"/>
        <end position="613"/>
    </location>
</feature>
<dbReference type="InterPro" id="IPR048912">
    <property type="entry name" value="BetaGal1-like_ABD1"/>
</dbReference>
<keyword evidence="2 5" id="KW-0378">Hydrolase</keyword>
<dbReference type="Pfam" id="PF01301">
    <property type="entry name" value="Glyco_hydro_35"/>
    <property type="match status" value="1"/>
</dbReference>
<accession>A0A6J5DP47</accession>
<dbReference type="PROSITE" id="PS01182">
    <property type="entry name" value="GLYCOSYL_HYDROL_F35"/>
    <property type="match status" value="1"/>
</dbReference>
<feature type="domain" description="Glycoside hydrolase 35 catalytic" evidence="7">
    <location>
        <begin position="12"/>
        <end position="343"/>
    </location>
</feature>
<gene>
    <name evidence="10" type="primary">bga</name>
    <name evidence="10" type="ORF">LMG29739_02261</name>
</gene>
<dbReference type="Pfam" id="PF21317">
    <property type="entry name" value="BetaGal_ABD_1"/>
    <property type="match status" value="1"/>
</dbReference>